<dbReference type="STRING" id="1072389.K1WKT5"/>
<keyword evidence="2" id="KW-0808">Transferase</keyword>
<dbReference type="Proteomes" id="UP000006753">
    <property type="component" value="Unassembled WGS sequence"/>
</dbReference>
<gene>
    <name evidence="2" type="ORF">MBM_09106</name>
</gene>
<reference evidence="2 3" key="1">
    <citation type="journal article" date="2012" name="BMC Genomics">
        <title>Sequencing the genome of Marssonina brunnea reveals fungus-poplar co-evolution.</title>
        <authorList>
            <person name="Zhu S."/>
            <person name="Cao Y.-Z."/>
            <person name="Jiang C."/>
            <person name="Tan B.-Y."/>
            <person name="Wang Z."/>
            <person name="Feng S."/>
            <person name="Zhang L."/>
            <person name="Su X.-H."/>
            <person name="Brejova B."/>
            <person name="Vinar T."/>
            <person name="Xu M."/>
            <person name="Wang M.-X."/>
            <person name="Zhang S.-G."/>
            <person name="Huang M.-R."/>
            <person name="Wu R."/>
            <person name="Zhou Y."/>
        </authorList>
    </citation>
    <scope>NUCLEOTIDE SEQUENCE [LARGE SCALE GENOMIC DNA]</scope>
    <source>
        <strain evidence="2 3">MB_m1</strain>
    </source>
</reference>
<dbReference type="OrthoDB" id="2906425at2759"/>
<proteinExistence type="predicted"/>
<evidence type="ECO:0000313" key="3">
    <source>
        <dbReference type="Proteomes" id="UP000006753"/>
    </source>
</evidence>
<keyword evidence="2" id="KW-0723">Serine/threonine-protein kinase</keyword>
<name>K1WKT5_MARBU</name>
<dbReference type="AlphaFoldDB" id="K1WKT5"/>
<dbReference type="GO" id="GO:0004674">
    <property type="term" value="F:protein serine/threonine kinase activity"/>
    <property type="evidence" value="ECO:0007669"/>
    <property type="project" value="UniProtKB-KW"/>
</dbReference>
<dbReference type="KEGG" id="mbe:MBM_09106"/>
<feature type="region of interest" description="Disordered" evidence="1">
    <location>
        <begin position="74"/>
        <end position="96"/>
    </location>
</feature>
<accession>K1WKT5</accession>
<dbReference type="InParanoid" id="K1WKT5"/>
<protein>
    <submittedName>
        <fullName evidence="2">Serine/threonine protein kinase</fullName>
    </submittedName>
</protein>
<keyword evidence="2" id="KW-0418">Kinase</keyword>
<evidence type="ECO:0000313" key="2">
    <source>
        <dbReference type="EMBL" id="EKD12877.1"/>
    </source>
</evidence>
<evidence type="ECO:0000256" key="1">
    <source>
        <dbReference type="SAM" id="MobiDB-lite"/>
    </source>
</evidence>
<organism evidence="2 3">
    <name type="scientific">Marssonina brunnea f. sp. multigermtubi (strain MB_m1)</name>
    <name type="common">Marssonina leaf spot fungus</name>
    <dbReference type="NCBI Taxonomy" id="1072389"/>
    <lineage>
        <taxon>Eukaryota</taxon>
        <taxon>Fungi</taxon>
        <taxon>Dikarya</taxon>
        <taxon>Ascomycota</taxon>
        <taxon>Pezizomycotina</taxon>
        <taxon>Leotiomycetes</taxon>
        <taxon>Helotiales</taxon>
        <taxon>Drepanopezizaceae</taxon>
        <taxon>Drepanopeziza</taxon>
    </lineage>
</organism>
<sequence>MPGAVWSRKNLCRKVLLQLKQMVQELRALKPPPGAGVERCVGGSMIDCRLPHGTPRFGPFKTIQDLHRWLRDGYEGPKRRDDLTEEETVGGKPFTEPGFSTVGIDGCKTGGPVATSSIHTW</sequence>
<keyword evidence="3" id="KW-1185">Reference proteome</keyword>
<dbReference type="EMBL" id="JH921454">
    <property type="protein sequence ID" value="EKD12877.1"/>
    <property type="molecule type" value="Genomic_DNA"/>
</dbReference>
<dbReference type="HOGENOM" id="CLU_2038565_0_0_1"/>